<proteinExistence type="predicted"/>
<evidence type="ECO:0000313" key="2">
    <source>
        <dbReference type="EMBL" id="CCE23130.1"/>
    </source>
</evidence>
<feature type="domain" description="2Fe-2S ferredoxin-type" evidence="1">
    <location>
        <begin position="14"/>
        <end position="109"/>
    </location>
</feature>
<sequence length="545" mass="59914">MPKNLESIEEKKYYRLRVSTDDCGLELYLSDSLSVREALDHTEIRVRAACGGLGTCGACLIQVISGRFNPPTPAERQKLLPDQLVQGYRLACQLRPLSDGEAYLAHPAPPSQWRSPDRCEWPTVEFSKDVDEVRQPYGIAVDLGTTHIRLSIWNRHTARLIGCRVGINPQVAHGADVLTRLDSRRLDVYASRDLMIEGRKAILDGIRDILSRDFGEVVHVLDETGKIIIVGNTVMLMLIGGGNDSDDLYRLENWHIPVECRIDDIAAWRHDWRMPHADISIAQPLAGFVGSDLLADLLASGITEQPVPMLLADLGTNTEIALWDGTAAWVTSVPGGPAFEGVGMRNGMAAETGAVYRVRDDGDRWLIATIGDQPIRGYCASGFIDAIAVMLDKQILKPSGRFTQSLQPSGTGYRLDADNARSAIFGSDVDIFQRAKASTAAAMMQLLGFADLKPSDLQAVWICGSLGQHLDLHNAIRVGLLPRLPVDRFKRFANASLAGCEQLLLDRNANTRLNTIISKTKSINLGGISSYEESFIEHLRLQPMA</sequence>
<dbReference type="Gene3D" id="3.30.420.480">
    <property type="entry name" value="Domain of unknown function (DUF4445)"/>
    <property type="match status" value="1"/>
</dbReference>
<dbReference type="InterPro" id="IPR042259">
    <property type="entry name" value="Raco-like_middle_sf"/>
</dbReference>
<accession>G4SXT6</accession>
<dbReference type="RefSeq" id="WP_014147925.1">
    <property type="nucleotide sequence ID" value="NC_016112.1"/>
</dbReference>
<dbReference type="EMBL" id="FO082060">
    <property type="protein sequence ID" value="CCE23130.1"/>
    <property type="molecule type" value="Genomic_DNA"/>
</dbReference>
<dbReference type="Proteomes" id="UP000008315">
    <property type="component" value="Chromosome"/>
</dbReference>
<dbReference type="PATRIC" id="fig|271065.3.peg.1479"/>
<dbReference type="Pfam" id="PF14574">
    <property type="entry name" value="RACo_C_ter"/>
    <property type="match status" value="1"/>
</dbReference>
<dbReference type="PANTHER" id="PTHR42895">
    <property type="entry name" value="IRON-SULFUR CLUSTER-BINDING PROTEIN-RELATED"/>
    <property type="match status" value="1"/>
</dbReference>
<dbReference type="AlphaFoldDB" id="G4SXT6"/>
<dbReference type="PANTHER" id="PTHR42895:SF2">
    <property type="entry name" value="IRON-SULFUR CLUSTER PROTEIN"/>
    <property type="match status" value="1"/>
</dbReference>
<dbReference type="STRING" id="1091494.MEALZ_1442"/>
<dbReference type="KEGG" id="mah:MEALZ_1442"/>
<dbReference type="InterPro" id="IPR027980">
    <property type="entry name" value="RACo_C"/>
</dbReference>
<dbReference type="PROSITE" id="PS51085">
    <property type="entry name" value="2FE2S_FER_2"/>
    <property type="match status" value="1"/>
</dbReference>
<dbReference type="Pfam" id="PF00111">
    <property type="entry name" value="Fer2"/>
    <property type="match status" value="1"/>
</dbReference>
<dbReference type="InterPro" id="IPR001041">
    <property type="entry name" value="2Fe-2S_ferredoxin-type"/>
</dbReference>
<dbReference type="CDD" id="cd00207">
    <property type="entry name" value="fer2"/>
    <property type="match status" value="1"/>
</dbReference>
<dbReference type="InterPro" id="IPR052911">
    <property type="entry name" value="Corrinoid_activation_enz"/>
</dbReference>
<dbReference type="InterPro" id="IPR036010">
    <property type="entry name" value="2Fe-2S_ferredoxin-like_sf"/>
</dbReference>
<gene>
    <name evidence="2" type="ordered locus">MEALZ_1442</name>
</gene>
<dbReference type="InterPro" id="IPR041414">
    <property type="entry name" value="Raco-like_middle"/>
</dbReference>
<reference evidence="3" key="1">
    <citation type="journal article" date="2012" name="J. Bacteriol.">
        <title>Genome sequence of the haloalkaliphilic methanotrophic bacterium Methylomicrobium alcaliphilum 20Z.</title>
        <authorList>
            <person name="Vuilleumier S."/>
            <person name="Khmelenina V.N."/>
            <person name="Bringel F."/>
            <person name="Reshetnikov A.S."/>
            <person name="Lajus A."/>
            <person name="Mangenot S."/>
            <person name="Rouy Z."/>
            <person name="Op den Camp H.J."/>
            <person name="Jetten M.S."/>
            <person name="Dispirito A.A."/>
            <person name="Dunfield P."/>
            <person name="Klotz M.G."/>
            <person name="Semrau J.D."/>
            <person name="Stein L.Y."/>
            <person name="Barbe V."/>
            <person name="Medigue C."/>
            <person name="Trotsenko Y.A."/>
            <person name="Kalyuzhnaya M.G."/>
        </authorList>
    </citation>
    <scope>NUCLEOTIDE SEQUENCE [LARGE SCALE GENOMIC DNA]</scope>
    <source>
        <strain evidence="3">DSM 19304 / NCIMB 14124 / VKM B-2133 / 20Z</strain>
    </source>
</reference>
<keyword evidence="3" id="KW-1185">Reference proteome</keyword>
<dbReference type="GO" id="GO:0051536">
    <property type="term" value="F:iron-sulfur cluster binding"/>
    <property type="evidence" value="ECO:0007669"/>
    <property type="project" value="InterPro"/>
</dbReference>
<dbReference type="Gene3D" id="3.10.20.30">
    <property type="match status" value="1"/>
</dbReference>
<protein>
    <submittedName>
        <fullName evidence="2">2Fe-2S ferredoxin-like</fullName>
    </submittedName>
</protein>
<dbReference type="InterPro" id="IPR012675">
    <property type="entry name" value="Beta-grasp_dom_sf"/>
</dbReference>
<name>G4SXT6_META2</name>
<dbReference type="SUPFAM" id="SSF54292">
    <property type="entry name" value="2Fe-2S ferredoxin-like"/>
    <property type="match status" value="1"/>
</dbReference>
<evidence type="ECO:0000313" key="3">
    <source>
        <dbReference type="Proteomes" id="UP000008315"/>
    </source>
</evidence>
<dbReference type="HOGENOM" id="CLU_019091_1_0_6"/>
<dbReference type="Pfam" id="PF17651">
    <property type="entry name" value="Raco_middle"/>
    <property type="match status" value="1"/>
</dbReference>
<organism evidence="2 3">
    <name type="scientific">Methylotuvimicrobium alcaliphilum (strain DSM 19304 / NCIMB 14124 / VKM B-2133 / 20Z)</name>
    <name type="common">Methylomicrobium alcaliphilum</name>
    <dbReference type="NCBI Taxonomy" id="1091494"/>
    <lineage>
        <taxon>Bacteria</taxon>
        <taxon>Pseudomonadati</taxon>
        <taxon>Pseudomonadota</taxon>
        <taxon>Gammaproteobacteria</taxon>
        <taxon>Methylococcales</taxon>
        <taxon>Methylococcaceae</taxon>
        <taxon>Methylotuvimicrobium</taxon>
    </lineage>
</organism>
<evidence type="ECO:0000259" key="1">
    <source>
        <dbReference type="PROSITE" id="PS51085"/>
    </source>
</evidence>